<comment type="caution">
    <text evidence="1">The sequence shown here is derived from an EMBL/GenBank/DDBJ whole genome shotgun (WGS) entry which is preliminary data.</text>
</comment>
<evidence type="ECO:0000313" key="2">
    <source>
        <dbReference type="Proteomes" id="UP000499080"/>
    </source>
</evidence>
<proteinExistence type="predicted"/>
<accession>A0A4Y2THE1</accession>
<evidence type="ECO:0000313" key="1">
    <source>
        <dbReference type="EMBL" id="GBN98856.1"/>
    </source>
</evidence>
<reference evidence="1 2" key="1">
    <citation type="journal article" date="2019" name="Sci. Rep.">
        <title>Orb-weaving spider Araneus ventricosus genome elucidates the spidroin gene catalogue.</title>
        <authorList>
            <person name="Kono N."/>
            <person name="Nakamura H."/>
            <person name="Ohtoshi R."/>
            <person name="Moran D.A.P."/>
            <person name="Shinohara A."/>
            <person name="Yoshida Y."/>
            <person name="Fujiwara M."/>
            <person name="Mori M."/>
            <person name="Tomita M."/>
            <person name="Arakawa K."/>
        </authorList>
    </citation>
    <scope>NUCLEOTIDE SEQUENCE [LARGE SCALE GENOMIC DNA]</scope>
</reference>
<name>A0A4Y2THE1_ARAVE</name>
<gene>
    <name evidence="1" type="ORF">AVEN_162872_1</name>
</gene>
<dbReference type="EMBL" id="BGPR01027971">
    <property type="protein sequence ID" value="GBN98856.1"/>
    <property type="molecule type" value="Genomic_DNA"/>
</dbReference>
<protein>
    <submittedName>
        <fullName evidence="1">Uncharacterized protein</fullName>
    </submittedName>
</protein>
<dbReference type="AlphaFoldDB" id="A0A4Y2THE1"/>
<dbReference type="Proteomes" id="UP000499080">
    <property type="component" value="Unassembled WGS sequence"/>
</dbReference>
<organism evidence="1 2">
    <name type="scientific">Araneus ventricosus</name>
    <name type="common">Orbweaver spider</name>
    <name type="synonym">Epeira ventricosa</name>
    <dbReference type="NCBI Taxonomy" id="182803"/>
    <lineage>
        <taxon>Eukaryota</taxon>
        <taxon>Metazoa</taxon>
        <taxon>Ecdysozoa</taxon>
        <taxon>Arthropoda</taxon>
        <taxon>Chelicerata</taxon>
        <taxon>Arachnida</taxon>
        <taxon>Araneae</taxon>
        <taxon>Araneomorphae</taxon>
        <taxon>Entelegynae</taxon>
        <taxon>Araneoidea</taxon>
        <taxon>Araneidae</taxon>
        <taxon>Araneus</taxon>
    </lineage>
</organism>
<keyword evidence="2" id="KW-1185">Reference proteome</keyword>
<sequence>MIGGSKEVDRDLSTVSTASCNCVCVLGRYSTTRCSAGRITTAINPQNTAFGIRLFYFIALEKLTIEKEIFLSLPHFLGAQIVFCLRGPLAIGQAGNLASPPPISVEKKYTIVCFVHESQVEVVPSSWLVNNSTVKWPNNCTITAIMKCIRECKSPEDSLEYYLC</sequence>